<dbReference type="EMBL" id="CAJNYD010000784">
    <property type="protein sequence ID" value="CAF3297214.1"/>
    <property type="molecule type" value="Genomic_DNA"/>
</dbReference>
<feature type="region of interest" description="Disordered" evidence="4">
    <location>
        <begin position="851"/>
        <end position="876"/>
    </location>
</feature>
<evidence type="ECO:0000313" key="10">
    <source>
        <dbReference type="Proteomes" id="UP000663833"/>
    </source>
</evidence>
<dbReference type="EMBL" id="CAJOBO010000058">
    <property type="protein sequence ID" value="CAF4114734.1"/>
    <property type="molecule type" value="Genomic_DNA"/>
</dbReference>
<evidence type="ECO:0000313" key="6">
    <source>
        <dbReference type="EMBL" id="CAF3093569.1"/>
    </source>
</evidence>
<dbReference type="PROSITE" id="PS50021">
    <property type="entry name" value="CH"/>
    <property type="match status" value="1"/>
</dbReference>
<dbReference type="InterPro" id="IPR036872">
    <property type="entry name" value="CH_dom_sf"/>
</dbReference>
<dbReference type="EMBL" id="CAJOBP010000073">
    <property type="protein sequence ID" value="CAF4116124.1"/>
    <property type="molecule type" value="Genomic_DNA"/>
</dbReference>
<dbReference type="Proteomes" id="UP000663873">
    <property type="component" value="Unassembled WGS sequence"/>
</dbReference>
<dbReference type="GO" id="GO:0000922">
    <property type="term" value="C:spindle pole"/>
    <property type="evidence" value="ECO:0007669"/>
    <property type="project" value="TreeGrafter"/>
</dbReference>
<dbReference type="SUPFAM" id="SSF47576">
    <property type="entry name" value="Calponin-homology domain, CH-domain"/>
    <property type="match status" value="1"/>
</dbReference>
<dbReference type="GO" id="GO:0000278">
    <property type="term" value="P:mitotic cell cycle"/>
    <property type="evidence" value="ECO:0007669"/>
    <property type="project" value="TreeGrafter"/>
</dbReference>
<reference evidence="7" key="1">
    <citation type="submission" date="2021-02" db="EMBL/GenBank/DDBJ databases">
        <authorList>
            <person name="Nowell W R."/>
        </authorList>
    </citation>
    <scope>NUCLEOTIDE SEQUENCE</scope>
</reference>
<dbReference type="Gene3D" id="1.10.418.10">
    <property type="entry name" value="Calponin-like domain"/>
    <property type="match status" value="2"/>
</dbReference>
<evidence type="ECO:0000256" key="4">
    <source>
        <dbReference type="SAM" id="MobiDB-lite"/>
    </source>
</evidence>
<evidence type="ECO:0000256" key="1">
    <source>
        <dbReference type="ARBA" id="ARBA00004496"/>
    </source>
</evidence>
<dbReference type="InterPro" id="IPR051185">
    <property type="entry name" value="ASPM"/>
</dbReference>
<comment type="caution">
    <text evidence="7">The sequence shown here is derived from an EMBL/GenBank/DDBJ whole genome shotgun (WGS) entry which is preliminary data.</text>
</comment>
<feature type="region of interest" description="Disordered" evidence="4">
    <location>
        <begin position="25"/>
        <end position="77"/>
    </location>
</feature>
<dbReference type="Pfam" id="PF00307">
    <property type="entry name" value="CH"/>
    <property type="match status" value="1"/>
</dbReference>
<name>A0A817SG47_9BILA</name>
<dbReference type="GO" id="GO:0005516">
    <property type="term" value="F:calmodulin binding"/>
    <property type="evidence" value="ECO:0007669"/>
    <property type="project" value="UniProtKB-KW"/>
</dbReference>
<dbReference type="GO" id="GO:0005737">
    <property type="term" value="C:cytoplasm"/>
    <property type="evidence" value="ECO:0007669"/>
    <property type="project" value="UniProtKB-SubCell"/>
</dbReference>
<dbReference type="Proteomes" id="UP000663851">
    <property type="component" value="Unassembled WGS sequence"/>
</dbReference>
<dbReference type="GO" id="GO:0007051">
    <property type="term" value="P:spindle organization"/>
    <property type="evidence" value="ECO:0007669"/>
    <property type="project" value="TreeGrafter"/>
</dbReference>
<accession>A0A817SG47</accession>
<evidence type="ECO:0000313" key="8">
    <source>
        <dbReference type="EMBL" id="CAF4114734.1"/>
    </source>
</evidence>
<proteinExistence type="predicted"/>
<feature type="compositionally biased region" description="Acidic residues" evidence="4">
    <location>
        <begin position="853"/>
        <end position="871"/>
    </location>
</feature>
<dbReference type="PROSITE" id="PS50096">
    <property type="entry name" value="IQ"/>
    <property type="match status" value="1"/>
</dbReference>
<dbReference type="Proteomes" id="UP000663833">
    <property type="component" value="Unassembled WGS sequence"/>
</dbReference>
<keyword evidence="3" id="KW-0112">Calmodulin-binding</keyword>
<protein>
    <recommendedName>
        <fullName evidence="5">Calponin-homology (CH) domain-containing protein</fullName>
    </recommendedName>
</protein>
<evidence type="ECO:0000256" key="2">
    <source>
        <dbReference type="ARBA" id="ARBA00022490"/>
    </source>
</evidence>
<evidence type="ECO:0000313" key="9">
    <source>
        <dbReference type="EMBL" id="CAF4116124.1"/>
    </source>
</evidence>
<keyword evidence="2" id="KW-0963">Cytoplasm</keyword>
<evidence type="ECO:0000313" key="11">
    <source>
        <dbReference type="Proteomes" id="UP000663873"/>
    </source>
</evidence>
<dbReference type="PANTHER" id="PTHR22706">
    <property type="entry name" value="ASSEMBLY FACTOR FOR SPINDLE MICROTUBULES"/>
    <property type="match status" value="1"/>
</dbReference>
<feature type="domain" description="Calponin-homology (CH)" evidence="5">
    <location>
        <begin position="426"/>
        <end position="538"/>
    </location>
</feature>
<dbReference type="OrthoDB" id="2148418at2759"/>
<organism evidence="7 10">
    <name type="scientific">Rotaria socialis</name>
    <dbReference type="NCBI Taxonomy" id="392032"/>
    <lineage>
        <taxon>Eukaryota</taxon>
        <taxon>Metazoa</taxon>
        <taxon>Spiralia</taxon>
        <taxon>Gnathifera</taxon>
        <taxon>Rotifera</taxon>
        <taxon>Eurotatoria</taxon>
        <taxon>Bdelloidea</taxon>
        <taxon>Philodinida</taxon>
        <taxon>Philodinidae</taxon>
        <taxon>Rotaria</taxon>
    </lineage>
</organism>
<comment type="subcellular location">
    <subcellularLocation>
        <location evidence="1">Cytoplasm</location>
    </subcellularLocation>
</comment>
<sequence length="1377" mass="158456">MNQENKPPLNDFDQERLSFVTFRKKLENNNDEDQSSITPKRPLLSRDRGAGVFIEVSPLSDRNSRPQPTKRPSLPKSPLAIVKNVQSPSTISVGESCMFIISPPKSDRTTIIDNDDDSYVPAYISRKAKPAPSSTWKASFPLQRSLKVTSENLTTASVIPQTPVVSFQPGIRPRVPFNLTSTNTIDKQAYAYTIWFNSLFAPVDFMSSNTTSTTTNQTLSNETSTIKTLKTLAESNRWYILRDRARELFTRDVQSIATKISADIDIDHCRINPKVDLNFSARTVSRQSLLNFISSYNRIWFRLAMEVLFPINIENYQQMKLSIEQYLIQSNGNTSSPSNDSAAKKSNHTNAKVASAQIRLTMKNLILIIIFLERAKLLRLIDNDPCLYVRESKFKSTKESVDILSRDFISSDTNLMRRLKLAGFEPTYRQTSLDEYNYLITSNENKLFDDLKDGIRLTRCAQILLSSTNEQVARFDLSTKLKCPVVNLVHKLLNIDQAFELLQTYGHVNLTGISNKDVMNGNKQRTLELLWRIFTVCYLPKHLSPVVQLNEEISILTENLSKFNCRSIEKQLLTTDINLLQKQQIEYTPFIQLLIKWAQLICAHYKFWLYDLQESFIDGRAFLYIISYYLPSLCDYSRDIKHLTTLATCQTRDEHIQFNLELGQQQQLINTYERNVKSNFRLLEECIKQFGTFSNDLIKYEYYSKDVPDERYTIIVLSMLAHDLIFSNNIDNDIDYRNQSIFEELKDKYSEDDEPIVPTKKEHYCKQQTIDEQQMNSVEYSLNNSSNQTENISQTTDTVSVYDEIITTTKHFDEKSLKPSISSTTINFPIEELSSKIHSLPLIQSEPMLTNEEIQDQDDDQVEDQEEEEEDTTKVTMLSSLSPEKQDWSFVEPPAVVYDQTLSDSLYASLETMFTYQTPPRATSLHSKSIVHTMNNDILDHLEPLLELNNETDVESEPESEPKLEHEDHDSLNTVRSGLSTMMNPSCTSVAALTTTQAFHDFVQLEKTIESDDTKIQLDNTSLFLVDETTPSEVDSVEMNKLDDASFADPVNTKMIKETLTLFLAHQQQTLEYEESLANNNESLGQTQSEQQSEIIVKSEAERELHAAQIVQAHWRGHQVRAENQRNNHPVVDILDRIRSHDPTSSSSVTLRERMMQIVQEYSEASSSSLTAYLHFLRDVEPIVACCLEIRYLIAQQGLLRLFFILMRCCNRSGPSVVLLSKVLSILQLFTVKRGLIMPLIDKQEQIKDFIMLLLKYYQNNRSELFEQICSLLESIVNDSYARKILQSNKLFTDAIEYVYKRVFNRASAEDEKYRQQIRSTPKQSTGPQTRRATLLNQSSILYPTPKMLRPPVVQNENIFKKNLISIEKFMKTFYCD</sequence>
<keyword evidence="11" id="KW-1185">Reference proteome</keyword>
<evidence type="ECO:0000259" key="5">
    <source>
        <dbReference type="PROSITE" id="PS50021"/>
    </source>
</evidence>
<dbReference type="InterPro" id="IPR001715">
    <property type="entry name" value="CH_dom"/>
</dbReference>
<evidence type="ECO:0000313" key="7">
    <source>
        <dbReference type="EMBL" id="CAF3297214.1"/>
    </source>
</evidence>
<dbReference type="CDD" id="cd23767">
    <property type="entry name" value="IQCD"/>
    <property type="match status" value="1"/>
</dbReference>
<dbReference type="Proteomes" id="UP000663825">
    <property type="component" value="Unassembled WGS sequence"/>
</dbReference>
<dbReference type="PANTHER" id="PTHR22706:SF1">
    <property type="entry name" value="ASSEMBLY FACTOR FOR SPINDLE MICROTUBULES"/>
    <property type="match status" value="1"/>
</dbReference>
<evidence type="ECO:0000256" key="3">
    <source>
        <dbReference type="ARBA" id="ARBA00022860"/>
    </source>
</evidence>
<dbReference type="GO" id="GO:0051295">
    <property type="term" value="P:establishment of meiotic spindle localization"/>
    <property type="evidence" value="ECO:0007669"/>
    <property type="project" value="TreeGrafter"/>
</dbReference>
<dbReference type="EMBL" id="CAJNXB010000767">
    <property type="protein sequence ID" value="CAF3093569.1"/>
    <property type="molecule type" value="Genomic_DNA"/>
</dbReference>
<gene>
    <name evidence="8" type="ORF">HFQ381_LOCUS1909</name>
    <name evidence="7" type="ORF">LUA448_LOCUS7737</name>
    <name evidence="6" type="ORF">TIS948_LOCUS6552</name>
    <name evidence="9" type="ORF">UJA718_LOCUS1243</name>
</gene>